<reference evidence="2" key="1">
    <citation type="submission" date="2017-06" db="EMBL/GenBank/DDBJ databases">
        <title>Complete genome sequence of Capnocytophaga sp. KCOM 1579 (=ChDC OS43) isolated from a human refractory periapical abscess lesion.</title>
        <authorList>
            <person name="Kook J.-K."/>
            <person name="Park S.-N."/>
            <person name="Lim Y.K."/>
            <person name="Roh H."/>
        </authorList>
    </citation>
    <scope>NUCLEOTIDE SEQUENCE [LARGE SCALE GENOMIC DNA]</scope>
    <source>
        <strain evidence="2">ChDC OS43</strain>
    </source>
</reference>
<organism evidence="1 2">
    <name type="scientific">Capnocytophaga endodontalis</name>
    <dbReference type="NCBI Taxonomy" id="2708117"/>
    <lineage>
        <taxon>Bacteria</taxon>
        <taxon>Pseudomonadati</taxon>
        <taxon>Bacteroidota</taxon>
        <taxon>Flavobacteriia</taxon>
        <taxon>Flavobacteriales</taxon>
        <taxon>Flavobacteriaceae</taxon>
        <taxon>Capnocytophaga</taxon>
    </lineage>
</organism>
<dbReference type="RefSeq" id="WP_088593282.1">
    <property type="nucleotide sequence ID" value="NZ_CP022022.1"/>
</dbReference>
<dbReference type="PROSITE" id="PS51257">
    <property type="entry name" value="PROKAR_LIPOPROTEIN"/>
    <property type="match status" value="1"/>
</dbReference>
<gene>
    <name evidence="1" type="ORF">CBG49_02770</name>
</gene>
<accession>A0A1Z4BLD7</accession>
<sequence>MKYIPLSLLLLATVSSCDGCKNKSTSTIDEIYVSDSIKEYSPESQIIQYSQDPENTDTPIDTTSIEFENIPAASVADSINLYISGLAQNEKAIHVSFSDIYQNDTLDVPPHYIKNQKKLGKEFMKYFPLTGNYRTRFFKRMKFSETDTLYLYNIDKNTLKKFPLSTLRVAANLNVYADEKDISSYNYEIGFEVYYAKDKLSREEAENGFTFAYVGKENPFVENQMQVVTWKEIKTSAFPATYKIVNPKYRLGKAYKYHYKQTTCYIQDFTEDDSYYDPIARYFVVIDNNTKKIIKRQFFKSGESTSITPAEKSDIIPPTYIGHLLKGKPACIFGLYGESFGCEALVFLSDNYSDLPIQCDNRH</sequence>
<dbReference type="Proteomes" id="UP000197007">
    <property type="component" value="Chromosome"/>
</dbReference>
<dbReference type="AlphaFoldDB" id="A0A1Z4BLD7"/>
<evidence type="ECO:0000313" key="1">
    <source>
        <dbReference type="EMBL" id="ASF42096.1"/>
    </source>
</evidence>
<proteinExistence type="predicted"/>
<name>A0A1Z4BLD7_9FLAO</name>
<dbReference type="EMBL" id="CP022022">
    <property type="protein sequence ID" value="ASF42096.1"/>
    <property type="molecule type" value="Genomic_DNA"/>
</dbReference>
<protein>
    <submittedName>
        <fullName evidence="1">Uncharacterized protein</fullName>
    </submittedName>
</protein>
<keyword evidence="2" id="KW-1185">Reference proteome</keyword>
<dbReference type="KEGG" id="capn:CBG49_02770"/>
<evidence type="ECO:0000313" key="2">
    <source>
        <dbReference type="Proteomes" id="UP000197007"/>
    </source>
</evidence>